<evidence type="ECO:0000313" key="1">
    <source>
        <dbReference type="EMBL" id="GAH42040.1"/>
    </source>
</evidence>
<gene>
    <name evidence="1" type="ORF">S03H2_21051</name>
</gene>
<protein>
    <submittedName>
        <fullName evidence="1">Uncharacterized protein</fullName>
    </submittedName>
</protein>
<accession>X1GB58</accession>
<name>X1GB58_9ZZZZ</name>
<sequence>MWYFKLAMSQSYKDFLKKYKIDDFKTNLKLSGHTKIDFYNDID</sequence>
<reference evidence="1" key="1">
    <citation type="journal article" date="2014" name="Front. Microbiol.">
        <title>High frequency of phylogenetically diverse reductive dehalogenase-homologous genes in deep subseafloor sedimentary metagenomes.</title>
        <authorList>
            <person name="Kawai M."/>
            <person name="Futagami T."/>
            <person name="Toyoda A."/>
            <person name="Takaki Y."/>
            <person name="Nishi S."/>
            <person name="Hori S."/>
            <person name="Arai W."/>
            <person name="Tsubouchi T."/>
            <person name="Morono Y."/>
            <person name="Uchiyama I."/>
            <person name="Ito T."/>
            <person name="Fujiyama A."/>
            <person name="Inagaki F."/>
            <person name="Takami H."/>
        </authorList>
    </citation>
    <scope>NUCLEOTIDE SEQUENCE</scope>
    <source>
        <strain evidence="1">Expedition CK06-06</strain>
    </source>
</reference>
<comment type="caution">
    <text evidence="1">The sequence shown here is derived from an EMBL/GenBank/DDBJ whole genome shotgun (WGS) entry which is preliminary data.</text>
</comment>
<dbReference type="AlphaFoldDB" id="X1GB58"/>
<organism evidence="1">
    <name type="scientific">marine sediment metagenome</name>
    <dbReference type="NCBI Taxonomy" id="412755"/>
    <lineage>
        <taxon>unclassified sequences</taxon>
        <taxon>metagenomes</taxon>
        <taxon>ecological metagenomes</taxon>
    </lineage>
</organism>
<feature type="non-terminal residue" evidence="1">
    <location>
        <position position="43"/>
    </location>
</feature>
<dbReference type="EMBL" id="BARU01011165">
    <property type="protein sequence ID" value="GAH42040.1"/>
    <property type="molecule type" value="Genomic_DNA"/>
</dbReference>
<proteinExistence type="predicted"/>